<dbReference type="Proteomes" id="UP000637578">
    <property type="component" value="Unassembled WGS sequence"/>
</dbReference>
<evidence type="ECO:0000313" key="2">
    <source>
        <dbReference type="Proteomes" id="UP000637578"/>
    </source>
</evidence>
<gene>
    <name evidence="1" type="ORF">GCM10012275_38590</name>
</gene>
<sequence>MTDRDDTSTTQAEVADELLARAAEWQLGPTALDVTALARVVDEIASRRAADVLLAEGARLMARSVLHGVSPERGPE</sequence>
<comment type="caution">
    <text evidence="1">The sequence shown here is derived from an EMBL/GenBank/DDBJ whole genome shotgun (WGS) entry which is preliminary data.</text>
</comment>
<protein>
    <submittedName>
        <fullName evidence="1">Uncharacterized protein</fullName>
    </submittedName>
</protein>
<accession>A0A8J3CA73</accession>
<organism evidence="1 2">
    <name type="scientific">Longimycelium tulufanense</name>
    <dbReference type="NCBI Taxonomy" id="907463"/>
    <lineage>
        <taxon>Bacteria</taxon>
        <taxon>Bacillati</taxon>
        <taxon>Actinomycetota</taxon>
        <taxon>Actinomycetes</taxon>
        <taxon>Pseudonocardiales</taxon>
        <taxon>Pseudonocardiaceae</taxon>
        <taxon>Longimycelium</taxon>
    </lineage>
</organism>
<evidence type="ECO:0000313" key="1">
    <source>
        <dbReference type="EMBL" id="GGM64306.1"/>
    </source>
</evidence>
<dbReference type="AlphaFoldDB" id="A0A8J3CA73"/>
<proteinExistence type="predicted"/>
<dbReference type="RefSeq" id="WP_189059639.1">
    <property type="nucleotide sequence ID" value="NZ_BMMK01000018.1"/>
</dbReference>
<dbReference type="EMBL" id="BMMK01000018">
    <property type="protein sequence ID" value="GGM64306.1"/>
    <property type="molecule type" value="Genomic_DNA"/>
</dbReference>
<reference evidence="1" key="2">
    <citation type="submission" date="2020-09" db="EMBL/GenBank/DDBJ databases">
        <authorList>
            <person name="Sun Q."/>
            <person name="Zhou Y."/>
        </authorList>
    </citation>
    <scope>NUCLEOTIDE SEQUENCE</scope>
    <source>
        <strain evidence="1">CGMCC 4.5737</strain>
    </source>
</reference>
<name>A0A8J3CA73_9PSEU</name>
<reference evidence="1" key="1">
    <citation type="journal article" date="2014" name="Int. J. Syst. Evol. Microbiol.">
        <title>Complete genome sequence of Corynebacterium casei LMG S-19264T (=DSM 44701T), isolated from a smear-ripened cheese.</title>
        <authorList>
            <consortium name="US DOE Joint Genome Institute (JGI-PGF)"/>
            <person name="Walter F."/>
            <person name="Albersmeier A."/>
            <person name="Kalinowski J."/>
            <person name="Ruckert C."/>
        </authorList>
    </citation>
    <scope>NUCLEOTIDE SEQUENCE</scope>
    <source>
        <strain evidence="1">CGMCC 4.5737</strain>
    </source>
</reference>
<keyword evidence="2" id="KW-1185">Reference proteome</keyword>